<sequence length="253" mass="29561">MKKNRDYQYNFSEILHKQMYDYEGRERKAKTIVAVLNDFFQSDFHSQSLLDVGCSTGIISNYLADHFGQVLGIDIDESAINFAEKKFKKDNLTFIKNDSLKIKFSQKLFDVVVCAHIYEHVPDASGLMEEVFRVLKPEGVCFFSAGNRMKIMEPHYNLPFLSVIPKPLANFYIRASGKSNLYYENHRSYWGLKKLVQNFECIDYTQRIIEEPEKFHAEYMIEPDSKKARLAGLIVKYAYWLCPGYIWLLQKPA</sequence>
<comment type="caution">
    <text evidence="3">The sequence shown here is derived from an EMBL/GenBank/DDBJ whole genome shotgun (WGS) entry which is preliminary data.</text>
</comment>
<name>A0A0F8YT51_9ZZZZ</name>
<dbReference type="Pfam" id="PF08241">
    <property type="entry name" value="Methyltransf_11"/>
    <property type="match status" value="1"/>
</dbReference>
<feature type="transmembrane region" description="Helical" evidence="1">
    <location>
        <begin position="230"/>
        <end position="248"/>
    </location>
</feature>
<evidence type="ECO:0000313" key="3">
    <source>
        <dbReference type="EMBL" id="KKK84612.1"/>
    </source>
</evidence>
<reference evidence="3" key="1">
    <citation type="journal article" date="2015" name="Nature">
        <title>Complex archaea that bridge the gap between prokaryotes and eukaryotes.</title>
        <authorList>
            <person name="Spang A."/>
            <person name="Saw J.H."/>
            <person name="Jorgensen S.L."/>
            <person name="Zaremba-Niedzwiedzka K."/>
            <person name="Martijn J."/>
            <person name="Lind A.E."/>
            <person name="van Eijk R."/>
            <person name="Schleper C."/>
            <person name="Guy L."/>
            <person name="Ettema T.J."/>
        </authorList>
    </citation>
    <scope>NUCLEOTIDE SEQUENCE</scope>
</reference>
<dbReference type="Gene3D" id="3.40.50.150">
    <property type="entry name" value="Vaccinia Virus protein VP39"/>
    <property type="match status" value="1"/>
</dbReference>
<keyword evidence="1" id="KW-0812">Transmembrane</keyword>
<accession>A0A0F8YT51</accession>
<dbReference type="PANTHER" id="PTHR43861">
    <property type="entry name" value="TRANS-ACONITATE 2-METHYLTRANSFERASE-RELATED"/>
    <property type="match status" value="1"/>
</dbReference>
<dbReference type="SUPFAM" id="SSF53335">
    <property type="entry name" value="S-adenosyl-L-methionine-dependent methyltransferases"/>
    <property type="match status" value="1"/>
</dbReference>
<protein>
    <recommendedName>
        <fullName evidence="2">Methyltransferase type 11 domain-containing protein</fullName>
    </recommendedName>
</protein>
<dbReference type="AlphaFoldDB" id="A0A0F8YT51"/>
<proteinExistence type="predicted"/>
<organism evidence="3">
    <name type="scientific">marine sediment metagenome</name>
    <dbReference type="NCBI Taxonomy" id="412755"/>
    <lineage>
        <taxon>unclassified sequences</taxon>
        <taxon>metagenomes</taxon>
        <taxon>ecological metagenomes</taxon>
    </lineage>
</organism>
<dbReference type="EMBL" id="LAZR01051695">
    <property type="protein sequence ID" value="KKK84612.1"/>
    <property type="molecule type" value="Genomic_DNA"/>
</dbReference>
<evidence type="ECO:0000256" key="1">
    <source>
        <dbReference type="SAM" id="Phobius"/>
    </source>
</evidence>
<dbReference type="InterPro" id="IPR013216">
    <property type="entry name" value="Methyltransf_11"/>
</dbReference>
<keyword evidence="1" id="KW-1133">Transmembrane helix</keyword>
<dbReference type="InterPro" id="IPR029063">
    <property type="entry name" value="SAM-dependent_MTases_sf"/>
</dbReference>
<feature type="domain" description="Methyltransferase type 11" evidence="2">
    <location>
        <begin position="50"/>
        <end position="143"/>
    </location>
</feature>
<gene>
    <name evidence="3" type="ORF">LCGC14_2781610</name>
</gene>
<evidence type="ECO:0000259" key="2">
    <source>
        <dbReference type="Pfam" id="PF08241"/>
    </source>
</evidence>
<dbReference type="CDD" id="cd02440">
    <property type="entry name" value="AdoMet_MTases"/>
    <property type="match status" value="1"/>
</dbReference>
<keyword evidence="1" id="KW-0472">Membrane</keyword>
<dbReference type="GO" id="GO:0008757">
    <property type="term" value="F:S-adenosylmethionine-dependent methyltransferase activity"/>
    <property type="evidence" value="ECO:0007669"/>
    <property type="project" value="InterPro"/>
</dbReference>